<accession>A0ABP7PBL3</accession>
<evidence type="ECO:0000256" key="4">
    <source>
        <dbReference type="ARBA" id="ARBA00022989"/>
    </source>
</evidence>
<keyword evidence="2" id="KW-1003">Cell membrane</keyword>
<keyword evidence="6" id="KW-0653">Protein transport</keyword>
<feature type="transmembrane region" description="Helical" evidence="8">
    <location>
        <begin position="56"/>
        <end position="80"/>
    </location>
</feature>
<evidence type="ECO:0000256" key="6">
    <source>
        <dbReference type="RuleBase" id="RU004057"/>
    </source>
</evidence>
<keyword evidence="5 8" id="KW-0472">Membrane</keyword>
<proteinExistence type="inferred from homology"/>
<evidence type="ECO:0000256" key="8">
    <source>
        <dbReference type="SAM" id="Phobius"/>
    </source>
</evidence>
<feature type="domain" description="MotA/TolQ/ExbB proton channel" evidence="9">
    <location>
        <begin position="119"/>
        <end position="239"/>
    </location>
</feature>
<dbReference type="InterPro" id="IPR002898">
    <property type="entry name" value="MotA_ExbB_proton_chnl"/>
</dbReference>
<evidence type="ECO:0000256" key="2">
    <source>
        <dbReference type="ARBA" id="ARBA00022475"/>
    </source>
</evidence>
<evidence type="ECO:0000256" key="3">
    <source>
        <dbReference type="ARBA" id="ARBA00022692"/>
    </source>
</evidence>
<sequence length="294" mass="31454">MNDETGNDISTQSAPPVADDALADSSISAIESLPASDQIAAQGTDWMTSALEMIEVGGPVVVVLLAMSVIALTVVLVKLAQFQRARMWQRQPARQALALWNDGQVDKALSIADANANPTAQALARAIRGQRRQLPEASVREEVLRYGADALFHLRRGLRPLEVIGSLAPLLGLLGTVMGMISAFQQLEDAGNKVNPAILSGGIWEALLTTAVGLCVAIPVVALLNWLERRVDHLAHEMDNLVTQVFTEDLSAASEKHQPREQNPADTAQRTDATQPRAPRPASVSPQHAHAGTV</sequence>
<evidence type="ECO:0000256" key="7">
    <source>
        <dbReference type="SAM" id="MobiDB-lite"/>
    </source>
</evidence>
<keyword evidence="6" id="KW-0813">Transport</keyword>
<organism evidence="10 11">
    <name type="scientific">Allohahella marinimesophila</name>
    <dbReference type="NCBI Taxonomy" id="1054972"/>
    <lineage>
        <taxon>Bacteria</taxon>
        <taxon>Pseudomonadati</taxon>
        <taxon>Pseudomonadota</taxon>
        <taxon>Gammaproteobacteria</taxon>
        <taxon>Oceanospirillales</taxon>
        <taxon>Hahellaceae</taxon>
        <taxon>Allohahella</taxon>
    </lineage>
</organism>
<keyword evidence="3 8" id="KW-0812">Transmembrane</keyword>
<feature type="transmembrane region" description="Helical" evidence="8">
    <location>
        <begin position="203"/>
        <end position="227"/>
    </location>
</feature>
<reference evidence="11" key="1">
    <citation type="journal article" date="2019" name="Int. J. Syst. Evol. Microbiol.">
        <title>The Global Catalogue of Microorganisms (GCM) 10K type strain sequencing project: providing services to taxonomists for standard genome sequencing and annotation.</title>
        <authorList>
            <consortium name="The Broad Institute Genomics Platform"/>
            <consortium name="The Broad Institute Genome Sequencing Center for Infectious Disease"/>
            <person name="Wu L."/>
            <person name="Ma J."/>
        </authorList>
    </citation>
    <scope>NUCLEOTIDE SEQUENCE [LARGE SCALE GENOMIC DNA]</scope>
    <source>
        <strain evidence="11">JCM 17555</strain>
    </source>
</reference>
<dbReference type="RefSeq" id="WP_344806042.1">
    <property type="nucleotide sequence ID" value="NZ_BAABBO010000009.1"/>
</dbReference>
<feature type="compositionally biased region" description="Polar residues" evidence="7">
    <location>
        <begin position="264"/>
        <end position="274"/>
    </location>
</feature>
<keyword evidence="4 8" id="KW-1133">Transmembrane helix</keyword>
<dbReference type="InterPro" id="IPR050790">
    <property type="entry name" value="ExbB/TolQ_transport"/>
</dbReference>
<evidence type="ECO:0000256" key="1">
    <source>
        <dbReference type="ARBA" id="ARBA00004651"/>
    </source>
</evidence>
<gene>
    <name evidence="10" type="ORF">GCM10022278_21040</name>
</gene>
<comment type="caution">
    <text evidence="10">The sequence shown here is derived from an EMBL/GenBank/DDBJ whole genome shotgun (WGS) entry which is preliminary data.</text>
</comment>
<evidence type="ECO:0000313" key="10">
    <source>
        <dbReference type="EMBL" id="GAA3962957.1"/>
    </source>
</evidence>
<dbReference type="PANTHER" id="PTHR30625:SF11">
    <property type="entry name" value="MOTA_TOLQ_EXBB PROTON CHANNEL DOMAIN-CONTAINING PROTEIN"/>
    <property type="match status" value="1"/>
</dbReference>
<comment type="similarity">
    <text evidence="6">Belongs to the exbB/tolQ family.</text>
</comment>
<protein>
    <recommendedName>
        <fullName evidence="9">MotA/TolQ/ExbB proton channel domain-containing protein</fullName>
    </recommendedName>
</protein>
<comment type="subcellular location">
    <subcellularLocation>
        <location evidence="1">Cell membrane</location>
        <topology evidence="1">Multi-pass membrane protein</topology>
    </subcellularLocation>
    <subcellularLocation>
        <location evidence="6">Membrane</location>
        <topology evidence="6">Multi-pass membrane protein</topology>
    </subcellularLocation>
</comment>
<dbReference type="EMBL" id="BAABBO010000009">
    <property type="protein sequence ID" value="GAA3962957.1"/>
    <property type="molecule type" value="Genomic_DNA"/>
</dbReference>
<dbReference type="Pfam" id="PF01618">
    <property type="entry name" value="MotA_ExbB"/>
    <property type="match status" value="1"/>
</dbReference>
<evidence type="ECO:0000256" key="5">
    <source>
        <dbReference type="ARBA" id="ARBA00023136"/>
    </source>
</evidence>
<keyword evidence="11" id="KW-1185">Reference proteome</keyword>
<feature type="region of interest" description="Disordered" evidence="7">
    <location>
        <begin position="251"/>
        <end position="294"/>
    </location>
</feature>
<evidence type="ECO:0000313" key="11">
    <source>
        <dbReference type="Proteomes" id="UP001501337"/>
    </source>
</evidence>
<name>A0ABP7PBL3_9GAMM</name>
<dbReference type="PANTHER" id="PTHR30625">
    <property type="entry name" value="PROTEIN TOLQ"/>
    <property type="match status" value="1"/>
</dbReference>
<dbReference type="Proteomes" id="UP001501337">
    <property type="component" value="Unassembled WGS sequence"/>
</dbReference>
<evidence type="ECO:0000259" key="9">
    <source>
        <dbReference type="Pfam" id="PF01618"/>
    </source>
</evidence>
<feature type="transmembrane region" description="Helical" evidence="8">
    <location>
        <begin position="163"/>
        <end position="183"/>
    </location>
</feature>